<keyword evidence="7" id="KW-1005">Bacterial flagellum biogenesis</keyword>
<comment type="function">
    <text evidence="1">Needed for flagellar regrowth and assembly.</text>
</comment>
<feature type="region of interest" description="Disordered" evidence="10">
    <location>
        <begin position="1"/>
        <end position="59"/>
    </location>
</feature>
<dbReference type="InterPro" id="IPR051472">
    <property type="entry name" value="T3SS_Stator/FliH"/>
</dbReference>
<evidence type="ECO:0000256" key="10">
    <source>
        <dbReference type="SAM" id="MobiDB-lite"/>
    </source>
</evidence>
<accession>A0ABX1R1X6</accession>
<organism evidence="12 13">
    <name type="scientific">Alteromonas ponticola</name>
    <dbReference type="NCBI Taxonomy" id="2720613"/>
    <lineage>
        <taxon>Bacteria</taxon>
        <taxon>Pseudomonadati</taxon>
        <taxon>Pseudomonadota</taxon>
        <taxon>Gammaproteobacteria</taxon>
        <taxon>Alteromonadales</taxon>
        <taxon>Alteromonadaceae</taxon>
        <taxon>Alteromonas/Salinimonas group</taxon>
        <taxon>Alteromonas</taxon>
    </lineage>
</organism>
<evidence type="ECO:0000256" key="6">
    <source>
        <dbReference type="ARBA" id="ARBA00022490"/>
    </source>
</evidence>
<evidence type="ECO:0000256" key="7">
    <source>
        <dbReference type="ARBA" id="ARBA00022795"/>
    </source>
</evidence>
<proteinExistence type="inferred from homology"/>
<comment type="similarity">
    <text evidence="3">Belongs to the FliH family.</text>
</comment>
<keyword evidence="13" id="KW-1185">Reference proteome</keyword>
<evidence type="ECO:0000256" key="5">
    <source>
        <dbReference type="ARBA" id="ARBA00022448"/>
    </source>
</evidence>
<feature type="compositionally biased region" description="Polar residues" evidence="10">
    <location>
        <begin position="1"/>
        <end position="12"/>
    </location>
</feature>
<dbReference type="RefSeq" id="WP_169210188.1">
    <property type="nucleotide sequence ID" value="NZ_JAATNW010000003.1"/>
</dbReference>
<feature type="compositionally biased region" description="Basic and acidic residues" evidence="10">
    <location>
        <begin position="26"/>
        <end position="35"/>
    </location>
</feature>
<keyword evidence="12" id="KW-0969">Cilium</keyword>
<keyword evidence="8" id="KW-0653">Protein transport</keyword>
<dbReference type="InterPro" id="IPR018035">
    <property type="entry name" value="Flagellar_FliH/T3SS_HrpE"/>
</dbReference>
<evidence type="ECO:0000313" key="13">
    <source>
        <dbReference type="Proteomes" id="UP000709336"/>
    </source>
</evidence>
<dbReference type="PANTHER" id="PTHR34982">
    <property type="entry name" value="YOP PROTEINS TRANSLOCATION PROTEIN L"/>
    <property type="match status" value="1"/>
</dbReference>
<dbReference type="Proteomes" id="UP000709336">
    <property type="component" value="Unassembled WGS sequence"/>
</dbReference>
<feature type="domain" description="Flagellar assembly protein FliH/Type III secretion system HrpE" evidence="11">
    <location>
        <begin position="122"/>
        <end position="248"/>
    </location>
</feature>
<gene>
    <name evidence="12" type="primary">fliH</name>
    <name evidence="12" type="ORF">HCJ96_06330</name>
</gene>
<evidence type="ECO:0000256" key="9">
    <source>
        <dbReference type="ARBA" id="ARBA00023225"/>
    </source>
</evidence>
<evidence type="ECO:0000256" key="8">
    <source>
        <dbReference type="ARBA" id="ARBA00022927"/>
    </source>
</evidence>
<dbReference type="Pfam" id="PF02108">
    <property type="entry name" value="FliH"/>
    <property type="match status" value="1"/>
</dbReference>
<protein>
    <recommendedName>
        <fullName evidence="4">Flagellar assembly protein FliH</fullName>
    </recommendedName>
</protein>
<evidence type="ECO:0000313" key="12">
    <source>
        <dbReference type="EMBL" id="NMH59626.1"/>
    </source>
</evidence>
<name>A0ABX1R1X6_9ALTE</name>
<dbReference type="InterPro" id="IPR000563">
    <property type="entry name" value="Flag_FliH"/>
</dbReference>
<keyword evidence="5" id="KW-0813">Transport</keyword>
<dbReference type="EMBL" id="JAATNW010000003">
    <property type="protein sequence ID" value="NMH59626.1"/>
    <property type="molecule type" value="Genomic_DNA"/>
</dbReference>
<dbReference type="NCBIfam" id="NF004270">
    <property type="entry name" value="PRK05687.2-1"/>
    <property type="match status" value="1"/>
</dbReference>
<evidence type="ECO:0000256" key="1">
    <source>
        <dbReference type="ARBA" id="ARBA00003041"/>
    </source>
</evidence>
<evidence type="ECO:0000259" key="11">
    <source>
        <dbReference type="Pfam" id="PF02108"/>
    </source>
</evidence>
<evidence type="ECO:0000256" key="4">
    <source>
        <dbReference type="ARBA" id="ARBA00016507"/>
    </source>
</evidence>
<keyword evidence="9" id="KW-1006">Bacterial flagellum protein export</keyword>
<dbReference type="PRINTS" id="PR01003">
    <property type="entry name" value="FLGFLIH"/>
</dbReference>
<reference evidence="12 13" key="1">
    <citation type="submission" date="2020-03" db="EMBL/GenBank/DDBJ databases">
        <title>Alteromonas ponticola sp. nov., isolated from seawater.</title>
        <authorList>
            <person name="Yoon J.-H."/>
            <person name="Kim Y.-O."/>
        </authorList>
    </citation>
    <scope>NUCLEOTIDE SEQUENCE [LARGE SCALE GENOMIC DNA]</scope>
    <source>
        <strain evidence="12 13">MYP5</strain>
    </source>
</reference>
<comment type="subcellular location">
    <subcellularLocation>
        <location evidence="2">Cytoplasm</location>
    </subcellularLocation>
</comment>
<keyword evidence="12" id="KW-0282">Flagellum</keyword>
<keyword evidence="6" id="KW-0963">Cytoplasm</keyword>
<keyword evidence="12" id="KW-0966">Cell projection</keyword>
<sequence length="263" mass="29789">MPKSNPFDSQVSEGIKKWDLPFVEGTKTEEEEKRTNALNRTSDWKYEPPEEDEDEEIAPPTAQEIEAIRQAAYDEGHQEGKQIGFDEGKAEGVEAGHKQGHEEGFAEGEKQGLESGQQQIDEQIKAWQQLSDQLDVPLKQVNEEVRKQLVQLALTLARSVIRTEIKTNDDIIFQALSDGLKALPINEKQYQLQMHADDIARIKSHYSDEEIASKNWQLVENPSMQPGGCEIITSQNAVDVSIDRRVRDVIDKFMFEQGINGDK</sequence>
<comment type="caution">
    <text evidence="12">The sequence shown here is derived from an EMBL/GenBank/DDBJ whole genome shotgun (WGS) entry which is preliminary data.</text>
</comment>
<evidence type="ECO:0000256" key="3">
    <source>
        <dbReference type="ARBA" id="ARBA00006602"/>
    </source>
</evidence>
<evidence type="ECO:0000256" key="2">
    <source>
        <dbReference type="ARBA" id="ARBA00004496"/>
    </source>
</evidence>
<dbReference type="PANTHER" id="PTHR34982:SF1">
    <property type="entry name" value="FLAGELLAR ASSEMBLY PROTEIN FLIH"/>
    <property type="match status" value="1"/>
</dbReference>